<dbReference type="PANTHER" id="PTHR15090">
    <property type="entry name" value="SEQUESTOSOME 1-RELATED"/>
    <property type="match status" value="1"/>
</dbReference>
<feature type="domain" description="ZZ-type" evidence="4">
    <location>
        <begin position="173"/>
        <end position="209"/>
    </location>
</feature>
<dbReference type="GO" id="GO:0005080">
    <property type="term" value="F:protein kinase C binding"/>
    <property type="evidence" value="ECO:0007669"/>
    <property type="project" value="TreeGrafter"/>
</dbReference>
<dbReference type="SUPFAM" id="SSF54277">
    <property type="entry name" value="CAD &amp; PB1 domains"/>
    <property type="match status" value="1"/>
</dbReference>
<keyword evidence="3" id="KW-0862">Zinc</keyword>
<accession>A0A7S1BYJ0</accession>
<organism evidence="5">
    <name type="scientific">Corethron hystrix</name>
    <dbReference type="NCBI Taxonomy" id="216773"/>
    <lineage>
        <taxon>Eukaryota</taxon>
        <taxon>Sar</taxon>
        <taxon>Stramenopiles</taxon>
        <taxon>Ochrophyta</taxon>
        <taxon>Bacillariophyta</taxon>
        <taxon>Coscinodiscophyceae</taxon>
        <taxon>Corethrophycidae</taxon>
        <taxon>Corethrales</taxon>
        <taxon>Corethraceae</taxon>
        <taxon>Corethron</taxon>
    </lineage>
</organism>
<sequence>MSRLKDDGDEIKFEKLRAIATEYAYEGQPMEGFDVFVTYTDSEKETVTLSSDHELVALLEEKSRAQQPLRLNVRVVRKMCIPPFVAPISNQNVRRSSQKLPPPSGLSYKKPLQVENLELFVDTVAKALVSAFVSVRQHFPPPSGHDRGCTIVVPARKRLYVKSECKIFDPNFIHRRHTCDGCDVTPILGYRYHASNIPDLDFCQACKDQCISSAIRFERVQEEEHEQENQSSPRRRIEAIRARRVGLVAARRRLGGVRRSLSRGSLEAVDAAIERSLRKHQERQQQPWVEKDTQTEAVVVADAETSTEPAVEADCIVVDNVKIREADEDDWNMVEDTSFAFATKLIGSALFNADLSNSNCHSPTRESLSLSCSHDSSLSLISCNSFSSSDEDEDKRLVHNVFGLADSYVSPISASSADNQRIIEKWRFEISSLNEVGLMNEFSCEDSIGNL</sequence>
<evidence type="ECO:0000256" key="3">
    <source>
        <dbReference type="ARBA" id="ARBA00022833"/>
    </source>
</evidence>
<dbReference type="InterPro" id="IPR000433">
    <property type="entry name" value="Znf_ZZ"/>
</dbReference>
<dbReference type="GO" id="GO:0000423">
    <property type="term" value="P:mitophagy"/>
    <property type="evidence" value="ECO:0007669"/>
    <property type="project" value="TreeGrafter"/>
</dbReference>
<keyword evidence="2" id="KW-0863">Zinc-finger</keyword>
<protein>
    <recommendedName>
        <fullName evidence="4">ZZ-type domain-containing protein</fullName>
    </recommendedName>
</protein>
<dbReference type="Gene3D" id="3.30.60.90">
    <property type="match status" value="1"/>
</dbReference>
<dbReference type="PANTHER" id="PTHR15090:SF0">
    <property type="entry name" value="SEQUESTOSOME-1"/>
    <property type="match status" value="1"/>
</dbReference>
<name>A0A7S1BYJ0_9STRA</name>
<dbReference type="Pfam" id="PF00569">
    <property type="entry name" value="ZZ"/>
    <property type="match status" value="1"/>
</dbReference>
<evidence type="ECO:0000313" key="5">
    <source>
        <dbReference type="EMBL" id="CAD8900827.1"/>
    </source>
</evidence>
<dbReference type="GO" id="GO:0035973">
    <property type="term" value="P:aggrephagy"/>
    <property type="evidence" value="ECO:0007669"/>
    <property type="project" value="TreeGrafter"/>
</dbReference>
<evidence type="ECO:0000256" key="1">
    <source>
        <dbReference type="ARBA" id="ARBA00022723"/>
    </source>
</evidence>
<gene>
    <name evidence="5" type="ORF">CHYS00102_LOCUS28044</name>
</gene>
<dbReference type="SUPFAM" id="SSF57850">
    <property type="entry name" value="RING/U-box"/>
    <property type="match status" value="1"/>
</dbReference>
<dbReference type="EMBL" id="HBFR01038442">
    <property type="protein sequence ID" value="CAD8900827.1"/>
    <property type="molecule type" value="Transcribed_RNA"/>
</dbReference>
<reference evidence="5" key="1">
    <citation type="submission" date="2021-01" db="EMBL/GenBank/DDBJ databases">
        <authorList>
            <person name="Corre E."/>
            <person name="Pelletier E."/>
            <person name="Niang G."/>
            <person name="Scheremetjew M."/>
            <person name="Finn R."/>
            <person name="Kale V."/>
            <person name="Holt S."/>
            <person name="Cochrane G."/>
            <person name="Meng A."/>
            <person name="Brown T."/>
            <person name="Cohen L."/>
        </authorList>
    </citation>
    <scope>NUCLEOTIDE SEQUENCE</scope>
    <source>
        <strain evidence="5">308</strain>
    </source>
</reference>
<dbReference type="GO" id="GO:0070530">
    <property type="term" value="F:K63-linked polyubiquitin modification-dependent protein binding"/>
    <property type="evidence" value="ECO:0007669"/>
    <property type="project" value="TreeGrafter"/>
</dbReference>
<dbReference type="GO" id="GO:0007032">
    <property type="term" value="P:endosome organization"/>
    <property type="evidence" value="ECO:0007669"/>
    <property type="project" value="TreeGrafter"/>
</dbReference>
<dbReference type="InterPro" id="IPR043145">
    <property type="entry name" value="Znf_ZZ_sf"/>
</dbReference>
<dbReference type="GO" id="GO:0016235">
    <property type="term" value="C:aggresome"/>
    <property type="evidence" value="ECO:0007669"/>
    <property type="project" value="TreeGrafter"/>
</dbReference>
<dbReference type="InterPro" id="IPR052260">
    <property type="entry name" value="Autophagy_Rcpt_SigReg"/>
</dbReference>
<evidence type="ECO:0000259" key="4">
    <source>
        <dbReference type="Pfam" id="PF00569"/>
    </source>
</evidence>
<dbReference type="GO" id="GO:0044753">
    <property type="term" value="C:amphisome"/>
    <property type="evidence" value="ECO:0007669"/>
    <property type="project" value="TreeGrafter"/>
</dbReference>
<keyword evidence="1" id="KW-0479">Metal-binding</keyword>
<proteinExistence type="predicted"/>
<dbReference type="AlphaFoldDB" id="A0A7S1BYJ0"/>
<evidence type="ECO:0000256" key="2">
    <source>
        <dbReference type="ARBA" id="ARBA00022771"/>
    </source>
</evidence>
<dbReference type="GO" id="GO:0008270">
    <property type="term" value="F:zinc ion binding"/>
    <property type="evidence" value="ECO:0007669"/>
    <property type="project" value="UniProtKB-KW"/>
</dbReference>